<dbReference type="Pfam" id="PF00534">
    <property type="entry name" value="Glycos_transf_1"/>
    <property type="match status" value="1"/>
</dbReference>
<organism evidence="3 4">
    <name type="scientific">Nocardioides astragali</name>
    <dbReference type="NCBI Taxonomy" id="1776736"/>
    <lineage>
        <taxon>Bacteria</taxon>
        <taxon>Bacillati</taxon>
        <taxon>Actinomycetota</taxon>
        <taxon>Actinomycetes</taxon>
        <taxon>Propionibacteriales</taxon>
        <taxon>Nocardioidaceae</taxon>
        <taxon>Nocardioides</taxon>
    </lineage>
</organism>
<dbReference type="InterPro" id="IPR050194">
    <property type="entry name" value="Glycosyltransferase_grp1"/>
</dbReference>
<dbReference type="Proteomes" id="UP001596524">
    <property type="component" value="Unassembled WGS sequence"/>
</dbReference>
<dbReference type="PANTHER" id="PTHR45947">
    <property type="entry name" value="SULFOQUINOVOSYL TRANSFERASE SQD2"/>
    <property type="match status" value="1"/>
</dbReference>
<keyword evidence="1 3" id="KW-0808">Transferase</keyword>
<dbReference type="PANTHER" id="PTHR45947:SF3">
    <property type="entry name" value="SULFOQUINOVOSYL TRANSFERASE SQD2"/>
    <property type="match status" value="1"/>
</dbReference>
<keyword evidence="4" id="KW-1185">Reference proteome</keyword>
<evidence type="ECO:0000259" key="2">
    <source>
        <dbReference type="Pfam" id="PF00534"/>
    </source>
</evidence>
<dbReference type="GO" id="GO:0016757">
    <property type="term" value="F:glycosyltransferase activity"/>
    <property type="evidence" value="ECO:0007669"/>
    <property type="project" value="UniProtKB-KW"/>
</dbReference>
<dbReference type="EMBL" id="JBHTCH010000030">
    <property type="protein sequence ID" value="MFC7363456.1"/>
    <property type="molecule type" value="Genomic_DNA"/>
</dbReference>
<reference evidence="4" key="1">
    <citation type="journal article" date="2019" name="Int. J. Syst. Evol. Microbiol.">
        <title>The Global Catalogue of Microorganisms (GCM) 10K type strain sequencing project: providing services to taxonomists for standard genome sequencing and annotation.</title>
        <authorList>
            <consortium name="The Broad Institute Genomics Platform"/>
            <consortium name="The Broad Institute Genome Sequencing Center for Infectious Disease"/>
            <person name="Wu L."/>
            <person name="Ma J."/>
        </authorList>
    </citation>
    <scope>NUCLEOTIDE SEQUENCE [LARGE SCALE GENOMIC DNA]</scope>
    <source>
        <strain evidence="4">FCH27</strain>
    </source>
</reference>
<sequence length="360" mass="37232">MGELRAIAVTPGMLHVVVPGGSDDPARASGGNTYDRELCSALARQGRPVDVIEVEGGWPWSADLGSCGLARALRRLPDGATVLVDGLLASRLPSVMVPEGGRLRIVLLMHLPAGVDDEAARPDERRVVAAAASVLTPSAWCRDWLVGEYDVEPGRVHVAHPGVERAAVAAGSPGGTSLLTVGTVSTVKGHDHLVAALAHLRDLSWTWSAVGSTSVEPDFAAAVQVTAAGLAIDDRCRFPGPLAGDALQSAYSAADLLVVPSRAETYGMVVTEALAHGLPVVAHDVGGVREAIGETANGAVPGIVVRPGDRAELAAALRSWLSDTSLRSRLRAAALERRSQLAGWSVTAELVGSVVRDVAA</sequence>
<accession>A0ABW2NES2</accession>
<protein>
    <submittedName>
        <fullName evidence="3">Glycosyltransferase family 4 protein</fullName>
        <ecNumber evidence="3">2.4.-.-</ecNumber>
    </submittedName>
</protein>
<dbReference type="CDD" id="cd03801">
    <property type="entry name" value="GT4_PimA-like"/>
    <property type="match status" value="1"/>
</dbReference>
<keyword evidence="3" id="KW-0328">Glycosyltransferase</keyword>
<feature type="domain" description="Glycosyl transferase family 1" evidence="2">
    <location>
        <begin position="178"/>
        <end position="335"/>
    </location>
</feature>
<proteinExistence type="predicted"/>
<dbReference type="EC" id="2.4.-.-" evidence="3"/>
<dbReference type="RefSeq" id="WP_255889200.1">
    <property type="nucleotide sequence ID" value="NZ_JAFMZM010000002.1"/>
</dbReference>
<dbReference type="Gene3D" id="3.40.50.2000">
    <property type="entry name" value="Glycogen Phosphorylase B"/>
    <property type="match status" value="2"/>
</dbReference>
<comment type="caution">
    <text evidence="3">The sequence shown here is derived from an EMBL/GenBank/DDBJ whole genome shotgun (WGS) entry which is preliminary data.</text>
</comment>
<dbReference type="InterPro" id="IPR001296">
    <property type="entry name" value="Glyco_trans_1"/>
</dbReference>
<evidence type="ECO:0000313" key="4">
    <source>
        <dbReference type="Proteomes" id="UP001596524"/>
    </source>
</evidence>
<evidence type="ECO:0000313" key="3">
    <source>
        <dbReference type="EMBL" id="MFC7363456.1"/>
    </source>
</evidence>
<dbReference type="SUPFAM" id="SSF53756">
    <property type="entry name" value="UDP-Glycosyltransferase/glycogen phosphorylase"/>
    <property type="match status" value="1"/>
</dbReference>
<name>A0ABW2NES2_9ACTN</name>
<evidence type="ECO:0000256" key="1">
    <source>
        <dbReference type="ARBA" id="ARBA00022679"/>
    </source>
</evidence>
<gene>
    <name evidence="3" type="ORF">ACFQO6_24505</name>
</gene>